<accession>A0ABZ1AU17</accession>
<evidence type="ECO:0000313" key="1">
    <source>
        <dbReference type="EMBL" id="WRL48249.1"/>
    </source>
</evidence>
<dbReference type="RefSeq" id="WP_407280566.1">
    <property type="nucleotide sequence ID" value="NZ_CP141259.1"/>
</dbReference>
<name>A0ABZ1AU17_AROEV</name>
<evidence type="ECO:0000313" key="3">
    <source>
        <dbReference type="Proteomes" id="UP001626593"/>
    </source>
</evidence>
<organism evidence="2 3">
    <name type="scientific">Aromatoleum evansii</name>
    <name type="common">Azoarcus evansii</name>
    <dbReference type="NCBI Taxonomy" id="59406"/>
    <lineage>
        <taxon>Bacteria</taxon>
        <taxon>Pseudomonadati</taxon>
        <taxon>Pseudomonadota</taxon>
        <taxon>Betaproteobacteria</taxon>
        <taxon>Rhodocyclales</taxon>
        <taxon>Rhodocyclaceae</taxon>
        <taxon>Aromatoleum</taxon>
    </lineage>
</organism>
<dbReference type="EMBL" id="CP141259">
    <property type="protein sequence ID" value="WRL48249.1"/>
    <property type="molecule type" value="Genomic_DNA"/>
</dbReference>
<dbReference type="EMBL" id="CP141259">
    <property type="protein sequence ID" value="WRL48319.1"/>
    <property type="molecule type" value="Genomic_DNA"/>
</dbReference>
<dbReference type="Proteomes" id="UP001626593">
    <property type="component" value="Chromosome"/>
</dbReference>
<keyword evidence="3" id="KW-1185">Reference proteome</keyword>
<reference evidence="2 3" key="1">
    <citation type="submission" date="2023-12" db="EMBL/GenBank/DDBJ databases">
        <title>A. evansii MAY27, complete genome.</title>
        <authorList>
            <person name="Wang Y."/>
        </authorList>
    </citation>
    <scope>NUCLEOTIDE SEQUENCE [LARGE SCALE GENOMIC DNA]</scope>
    <source>
        <strain evidence="2 3">MAY27</strain>
    </source>
</reference>
<protein>
    <submittedName>
        <fullName evidence="2">Uncharacterized protein</fullName>
    </submittedName>
</protein>
<gene>
    <name evidence="1" type="ORF">U5817_09450</name>
    <name evidence="2" type="ORF">U5817_09800</name>
</gene>
<evidence type="ECO:0000313" key="2">
    <source>
        <dbReference type="EMBL" id="WRL48319.1"/>
    </source>
</evidence>
<proteinExistence type="predicted"/>
<sequence length="40" mass="3917">MKWKLVKAALVLFAAGGGVGLIGMLVGTGLAEVLSLAFGG</sequence>